<dbReference type="InterPro" id="IPR020472">
    <property type="entry name" value="WD40_PAC1"/>
</dbReference>
<dbReference type="PROSITE" id="PS51396">
    <property type="entry name" value="PUL"/>
    <property type="match status" value="1"/>
</dbReference>
<dbReference type="PRINTS" id="PR00320">
    <property type="entry name" value="GPROTEINBRPT"/>
</dbReference>
<evidence type="ECO:0000256" key="3">
    <source>
        <dbReference type="ARBA" id="ARBA00022490"/>
    </source>
</evidence>
<evidence type="ECO:0000259" key="8">
    <source>
        <dbReference type="PROSITE" id="PS51396"/>
    </source>
</evidence>
<dbReference type="InterPro" id="IPR038122">
    <property type="entry name" value="PFU_sf"/>
</dbReference>
<dbReference type="Gene3D" id="3.10.20.870">
    <property type="entry name" value="PFU (PLAA family ubiquitin binding), C-terminal domain"/>
    <property type="match status" value="1"/>
</dbReference>
<dbReference type="Pfam" id="PF00400">
    <property type="entry name" value="WD40"/>
    <property type="match status" value="7"/>
</dbReference>
<dbReference type="Pfam" id="PF09070">
    <property type="entry name" value="PFU"/>
    <property type="match status" value="1"/>
</dbReference>
<proteinExistence type="inferred from homology"/>
<accession>A0A0M4E7Y6</accession>
<dbReference type="InterPro" id="IPR036322">
    <property type="entry name" value="WD40_repeat_dom_sf"/>
</dbReference>
<dbReference type="InterPro" id="IPR015155">
    <property type="entry name" value="PFU"/>
</dbReference>
<dbReference type="CDD" id="cd00200">
    <property type="entry name" value="WD40"/>
    <property type="match status" value="1"/>
</dbReference>
<evidence type="ECO:0000256" key="2">
    <source>
        <dbReference type="ARBA" id="ARBA00008495"/>
    </source>
</evidence>
<evidence type="ECO:0000256" key="1">
    <source>
        <dbReference type="ARBA" id="ARBA00004496"/>
    </source>
</evidence>
<feature type="repeat" description="WD" evidence="6">
    <location>
        <begin position="104"/>
        <end position="145"/>
    </location>
</feature>
<protein>
    <submittedName>
        <fullName evidence="9">Plap</fullName>
    </submittedName>
</protein>
<dbReference type="SMR" id="A0A0M4E7Y6"/>
<dbReference type="GO" id="GO:0043161">
    <property type="term" value="P:proteasome-mediated ubiquitin-dependent protein catabolic process"/>
    <property type="evidence" value="ECO:0007669"/>
    <property type="project" value="TreeGrafter"/>
</dbReference>
<feature type="repeat" description="WD" evidence="6">
    <location>
        <begin position="148"/>
        <end position="180"/>
    </location>
</feature>
<dbReference type="Gene3D" id="1.25.10.10">
    <property type="entry name" value="Leucine-rich Repeat Variant"/>
    <property type="match status" value="1"/>
</dbReference>
<dbReference type="PROSITE" id="PS00678">
    <property type="entry name" value="WD_REPEATS_1"/>
    <property type="match status" value="1"/>
</dbReference>
<feature type="repeat" description="WD" evidence="6">
    <location>
        <begin position="229"/>
        <end position="272"/>
    </location>
</feature>
<feature type="domain" description="PUL" evidence="8">
    <location>
        <begin position="528"/>
        <end position="783"/>
    </location>
</feature>
<dbReference type="STRING" id="30019.A0A0M4E7Y6"/>
<dbReference type="InterPro" id="IPR019775">
    <property type="entry name" value="WD40_repeat_CS"/>
</dbReference>
<dbReference type="PROSITE" id="PS50082">
    <property type="entry name" value="WD_REPEATS_2"/>
    <property type="match status" value="4"/>
</dbReference>
<keyword evidence="5" id="KW-0677">Repeat</keyword>
<comment type="similarity">
    <text evidence="2">Belongs to the WD repeat PLAP family.</text>
</comment>
<dbReference type="Gene3D" id="2.130.10.10">
    <property type="entry name" value="YVTN repeat-like/Quinoprotein amine dehydrogenase"/>
    <property type="match status" value="1"/>
</dbReference>
<dbReference type="OMA" id="DKCIYYW"/>
<reference evidence="9 10" key="1">
    <citation type="submission" date="2015-08" db="EMBL/GenBank/DDBJ databases">
        <title>Ancestral chromatin configuration constrains chromatin evolution on differentiating sex chromosomes in Drosophila.</title>
        <authorList>
            <person name="Zhou Q."/>
            <person name="Bachtrog D."/>
        </authorList>
    </citation>
    <scope>NUCLEOTIDE SEQUENCE [LARGE SCALE GENOMIC DNA]</scope>
    <source>
        <tissue evidence="9">Whole larvae</tissue>
    </source>
</reference>
<dbReference type="GO" id="GO:0005737">
    <property type="term" value="C:cytoplasm"/>
    <property type="evidence" value="ECO:0007669"/>
    <property type="project" value="UniProtKB-SubCell"/>
</dbReference>
<dbReference type="Pfam" id="PF08324">
    <property type="entry name" value="PUL"/>
    <property type="match status" value="1"/>
</dbReference>
<evidence type="ECO:0000256" key="4">
    <source>
        <dbReference type="ARBA" id="ARBA00022574"/>
    </source>
</evidence>
<evidence type="ECO:0000313" key="10">
    <source>
        <dbReference type="Proteomes" id="UP000494163"/>
    </source>
</evidence>
<dbReference type="GO" id="GO:0005634">
    <property type="term" value="C:nucleus"/>
    <property type="evidence" value="ECO:0007669"/>
    <property type="project" value="TreeGrafter"/>
</dbReference>
<evidence type="ECO:0000256" key="5">
    <source>
        <dbReference type="ARBA" id="ARBA00022737"/>
    </source>
</evidence>
<feature type="repeat" description="WD" evidence="6">
    <location>
        <begin position="14"/>
        <end position="59"/>
    </location>
</feature>
<evidence type="ECO:0000256" key="6">
    <source>
        <dbReference type="PROSITE-ProRule" id="PRU00221"/>
    </source>
</evidence>
<dbReference type="SMART" id="SM00320">
    <property type="entry name" value="WD40"/>
    <property type="match status" value="7"/>
</dbReference>
<dbReference type="PANTHER" id="PTHR19849">
    <property type="entry name" value="PHOSPHOLIPASE A-2-ACTIVATING PROTEIN"/>
    <property type="match status" value="1"/>
</dbReference>
<dbReference type="PANTHER" id="PTHR19849:SF0">
    <property type="entry name" value="PHOSPHOLIPASE A-2-ACTIVATING PROTEIN"/>
    <property type="match status" value="1"/>
</dbReference>
<dbReference type="InterPro" id="IPR013535">
    <property type="entry name" value="PUL_dom"/>
</dbReference>
<dbReference type="PROSITE" id="PS50294">
    <property type="entry name" value="WD_REPEATS_REGION"/>
    <property type="match status" value="3"/>
</dbReference>
<dbReference type="GO" id="GO:0043130">
    <property type="term" value="F:ubiquitin binding"/>
    <property type="evidence" value="ECO:0007669"/>
    <property type="project" value="TreeGrafter"/>
</dbReference>
<name>A0A0M4E7Y6_DROBS</name>
<dbReference type="AlphaFoldDB" id="A0A0M4E7Y6"/>
<dbReference type="SUPFAM" id="SSF50978">
    <property type="entry name" value="WD40 repeat-like"/>
    <property type="match status" value="1"/>
</dbReference>
<keyword evidence="10" id="KW-1185">Reference proteome</keyword>
<sequence length="787" mass="85546">MDPTLNDYKLSCELLGHSLDVRAVATGGNAAGCGQIILSGSRDKSCKLWKPVGNEYVESVTLQDHKNFIANICYLATEQWICTASNDATICIYQQDAFVPLITLKGHESTVCALAAGLQSRSLISGSWDKTARVWSISETGDVKYITLQGHEAAVWAVATLTEQRKYVTGGADKCIYYWNAQGEKLRLLKGHTDCVRSLVPLSANSLLSCGNDAVLRYWNEDGECMRELTGHTNYIYAMARNEALGADIVLSCGEDSTLRMWNVGTGKQLGEPLLHPAISVWCVACLNNGDIITGCSDGVVRVFSKDPSRQAKESVRKTFNMAVATHKSQLSEEIGGVKKTDLPGPEALLSNGTREGQTKMIRQPDGSVKCYVWQVGEWSLVGDVTGATGGTQASSGKKLHEGKEYDYVFNVDISDTEPPIKLPYNRGEDPWQAAQTFIHKNNLPQAYLDQVANFIVTNSEGSVVQSQPSSGYQDPFTGGSRYMPGSSNSNVTGGGNLDPFTGASSYSTASSRAQSNVDVNFVRGSDKHFPVSSYRSFDTCDANKVLEKMKEFNNKLGNGEGKVGDEVLRAVIRLTDKSPELDATSLEALMLLLKWPDSMLFPVLDVLRLAVRHEAIFSLLHNSHNFLSIIKPQLNGAAANQLMVCRCLANALSHQAGRQKIETQLPQLVELISGIRAGSANLQIAIATFYLNVTISQTLGVANQDVCGTATAGLLELLKWAKDLEAWYRCMQAIGNLTTTPCGQATIAQVVSVDHVMDKLRELTNTPHDENFTKINLAGQALLASF</sequence>
<dbReference type="PROSITE" id="PS51394">
    <property type="entry name" value="PFU"/>
    <property type="match status" value="1"/>
</dbReference>
<organism evidence="9 10">
    <name type="scientific">Drosophila busckii</name>
    <name type="common">Fruit fly</name>
    <dbReference type="NCBI Taxonomy" id="30019"/>
    <lineage>
        <taxon>Eukaryota</taxon>
        <taxon>Metazoa</taxon>
        <taxon>Ecdysozoa</taxon>
        <taxon>Arthropoda</taxon>
        <taxon>Hexapoda</taxon>
        <taxon>Insecta</taxon>
        <taxon>Pterygota</taxon>
        <taxon>Neoptera</taxon>
        <taxon>Endopterygota</taxon>
        <taxon>Diptera</taxon>
        <taxon>Brachycera</taxon>
        <taxon>Muscomorpha</taxon>
        <taxon>Ephydroidea</taxon>
        <taxon>Drosophilidae</taxon>
        <taxon>Drosophila</taxon>
    </lineage>
</organism>
<evidence type="ECO:0000313" key="9">
    <source>
        <dbReference type="EMBL" id="ALC38026.1"/>
    </source>
</evidence>
<keyword evidence="4 6" id="KW-0853">WD repeat</keyword>
<dbReference type="EMBL" id="CP012523">
    <property type="protein sequence ID" value="ALC38026.1"/>
    <property type="molecule type" value="Genomic_DNA"/>
</dbReference>
<evidence type="ECO:0000259" key="7">
    <source>
        <dbReference type="PROSITE" id="PS51394"/>
    </source>
</evidence>
<dbReference type="Proteomes" id="UP000494163">
    <property type="component" value="Chromosome 2L"/>
</dbReference>
<gene>
    <name evidence="9" type="ORF">Dbus_chr2Lg111</name>
</gene>
<dbReference type="InterPro" id="IPR001680">
    <property type="entry name" value="WD40_rpt"/>
</dbReference>
<dbReference type="InterPro" id="IPR011989">
    <property type="entry name" value="ARM-like"/>
</dbReference>
<comment type="subcellular location">
    <subcellularLocation>
        <location evidence="1">Cytoplasm</location>
    </subcellularLocation>
</comment>
<dbReference type="GO" id="GO:0010992">
    <property type="term" value="P:ubiquitin recycling"/>
    <property type="evidence" value="ECO:0007669"/>
    <property type="project" value="TreeGrafter"/>
</dbReference>
<dbReference type="OrthoDB" id="674604at2759"/>
<dbReference type="InterPro" id="IPR015943">
    <property type="entry name" value="WD40/YVTN_repeat-like_dom_sf"/>
</dbReference>
<feature type="domain" description="PFU" evidence="7">
    <location>
        <begin position="373"/>
        <end position="470"/>
    </location>
</feature>
<keyword evidence="3" id="KW-0963">Cytoplasm</keyword>